<keyword evidence="3" id="KW-1185">Reference proteome</keyword>
<reference evidence="2 3" key="1">
    <citation type="journal article" date="2014" name="BMC Genomics">
        <title>Genome sequencing of four Aureobasidium pullulans varieties: biotechnological potential, stress tolerance, and description of new species.</title>
        <authorList>
            <person name="Gostin Ar C."/>
            <person name="Ohm R.A."/>
            <person name="Kogej T."/>
            <person name="Sonjak S."/>
            <person name="Turk M."/>
            <person name="Zajc J."/>
            <person name="Zalar P."/>
            <person name="Grube M."/>
            <person name="Sun H."/>
            <person name="Han J."/>
            <person name="Sharma A."/>
            <person name="Chiniquy J."/>
            <person name="Ngan C.Y."/>
            <person name="Lipzen A."/>
            <person name="Barry K."/>
            <person name="Grigoriev I.V."/>
            <person name="Gunde-Cimerman N."/>
        </authorList>
    </citation>
    <scope>NUCLEOTIDE SEQUENCE [LARGE SCALE GENOMIC DNA]</scope>
    <source>
        <strain evidence="2 3">CBS 147.97</strain>
    </source>
</reference>
<dbReference type="AlphaFoldDB" id="A0A074X763"/>
<feature type="compositionally biased region" description="Basic residues" evidence="1">
    <location>
        <begin position="1"/>
        <end position="12"/>
    </location>
</feature>
<gene>
    <name evidence="2" type="ORF">M436DRAFT_66362</name>
</gene>
<protein>
    <submittedName>
        <fullName evidence="2">Uncharacterized protein</fullName>
    </submittedName>
</protein>
<evidence type="ECO:0000256" key="1">
    <source>
        <dbReference type="SAM" id="MobiDB-lite"/>
    </source>
</evidence>
<evidence type="ECO:0000313" key="2">
    <source>
        <dbReference type="EMBL" id="KEQ70451.1"/>
    </source>
</evidence>
<dbReference type="HOGENOM" id="CLU_604074_0_0_1"/>
<accession>A0A074X763</accession>
<feature type="region of interest" description="Disordered" evidence="1">
    <location>
        <begin position="1"/>
        <end position="25"/>
    </location>
</feature>
<dbReference type="GeneID" id="25414038"/>
<evidence type="ECO:0000313" key="3">
    <source>
        <dbReference type="Proteomes" id="UP000027730"/>
    </source>
</evidence>
<name>A0A074X763_9PEZI</name>
<dbReference type="Proteomes" id="UP000027730">
    <property type="component" value="Unassembled WGS sequence"/>
</dbReference>
<dbReference type="RefSeq" id="XP_013424650.1">
    <property type="nucleotide sequence ID" value="XM_013569196.1"/>
</dbReference>
<organism evidence="2 3">
    <name type="scientific">Aureobasidium namibiae CBS 147.97</name>
    <dbReference type="NCBI Taxonomy" id="1043004"/>
    <lineage>
        <taxon>Eukaryota</taxon>
        <taxon>Fungi</taxon>
        <taxon>Dikarya</taxon>
        <taxon>Ascomycota</taxon>
        <taxon>Pezizomycotina</taxon>
        <taxon>Dothideomycetes</taxon>
        <taxon>Dothideomycetidae</taxon>
        <taxon>Dothideales</taxon>
        <taxon>Saccotheciaceae</taxon>
        <taxon>Aureobasidium</taxon>
    </lineage>
</organism>
<sequence>MVRPRGSVRKHPRYEDTRRQTRRERLHQPCLDAANTTTFNHNWMMNPPLTITSDWHPNRNQFEPLTRFDERKSTWFANRRSRRRRARDHKRKEFVELQLANLDAELSNRFDNVIRTNDHNSNVQLPELDFSPMQVVKWRPSALPSVPPPTTHLQPTSDTDWSKLEINFFSPPRKGSYPPLPSPPVALMTAAEIGLLTPLLTPKVFLPDLMHNSRVTASTPSDVSIVTPWILGPTILETVGQNTCLPKGSPEDDDSASTFVAAKLPWFHDVDPFDLAAPLSSDLESSKDEHLKSQIPSTRCTLYHKDDYDLEERSIHSSQSLRSCEEGRMTGLVHAESATTQAYALGAEWLEEPIVDLPYDIIGDWNDEPVLDWNGKLVVDWNDKPIEDYSDDLVMIEHDADTYGWTFLSEGRALSDCVSTLSSAFSSMEVLPLPLRDSFMEKLSAYEGPVRELAENEVQMRRISKSAWDSESDFLIPAFF</sequence>
<dbReference type="OrthoDB" id="3923531at2759"/>
<proteinExistence type="predicted"/>
<dbReference type="EMBL" id="KL584717">
    <property type="protein sequence ID" value="KEQ70451.1"/>
    <property type="molecule type" value="Genomic_DNA"/>
</dbReference>